<evidence type="ECO:0000313" key="1">
    <source>
        <dbReference type="EMBL" id="KAH0768942.1"/>
    </source>
</evidence>
<name>A0ABQ7VK65_SOLTU</name>
<protein>
    <submittedName>
        <fullName evidence="1">Uncharacterized protein</fullName>
    </submittedName>
</protein>
<reference evidence="1 2" key="1">
    <citation type="journal article" date="2021" name="bioRxiv">
        <title>Chromosome-scale and haplotype-resolved genome assembly of a tetraploid potato cultivar.</title>
        <authorList>
            <person name="Sun H."/>
            <person name="Jiao W.-B."/>
            <person name="Krause K."/>
            <person name="Campoy J.A."/>
            <person name="Goel M."/>
            <person name="Folz-Donahue K."/>
            <person name="Kukat C."/>
            <person name="Huettel B."/>
            <person name="Schneeberger K."/>
        </authorList>
    </citation>
    <scope>NUCLEOTIDE SEQUENCE [LARGE SCALE GENOMIC DNA]</scope>
    <source>
        <strain evidence="1">SolTubOtavaFocal</strain>
        <tissue evidence="1">Leaves</tissue>
    </source>
</reference>
<sequence>MGTLKECEEHTIQHFHGQMHRLWKYRSHVSERHDASLELIHKVLKGGHGAAKYDFALISIWLDSEYSQQGVKTIGEMKATKEQRDITRQYRRRLEEMKESYFVLNPLFHNKPPCCYTVKHVPLVRKSGWDSADDEDDEHCYACSSDEEIRHFIIDA</sequence>
<comment type="caution">
    <text evidence="1">The sequence shown here is derived from an EMBL/GenBank/DDBJ whole genome shotgun (WGS) entry which is preliminary data.</text>
</comment>
<dbReference type="EMBL" id="JAIVGD010000011">
    <property type="protein sequence ID" value="KAH0768942.1"/>
    <property type="molecule type" value="Genomic_DNA"/>
</dbReference>
<organism evidence="1 2">
    <name type="scientific">Solanum tuberosum</name>
    <name type="common">Potato</name>
    <dbReference type="NCBI Taxonomy" id="4113"/>
    <lineage>
        <taxon>Eukaryota</taxon>
        <taxon>Viridiplantae</taxon>
        <taxon>Streptophyta</taxon>
        <taxon>Embryophyta</taxon>
        <taxon>Tracheophyta</taxon>
        <taxon>Spermatophyta</taxon>
        <taxon>Magnoliopsida</taxon>
        <taxon>eudicotyledons</taxon>
        <taxon>Gunneridae</taxon>
        <taxon>Pentapetalae</taxon>
        <taxon>asterids</taxon>
        <taxon>lamiids</taxon>
        <taxon>Solanales</taxon>
        <taxon>Solanaceae</taxon>
        <taxon>Solanoideae</taxon>
        <taxon>Solaneae</taxon>
        <taxon>Solanum</taxon>
    </lineage>
</organism>
<evidence type="ECO:0000313" key="2">
    <source>
        <dbReference type="Proteomes" id="UP000826656"/>
    </source>
</evidence>
<keyword evidence="2" id="KW-1185">Reference proteome</keyword>
<accession>A0ABQ7VK65</accession>
<gene>
    <name evidence="1" type="ORF">KY290_012923</name>
</gene>
<proteinExistence type="predicted"/>
<dbReference type="Proteomes" id="UP000826656">
    <property type="component" value="Unassembled WGS sequence"/>
</dbReference>